<dbReference type="GO" id="GO:0006355">
    <property type="term" value="P:regulation of DNA-templated transcription"/>
    <property type="evidence" value="ECO:0007669"/>
    <property type="project" value="TreeGrafter"/>
</dbReference>
<keyword evidence="2" id="KW-0597">Phosphoprotein</keyword>
<dbReference type="GO" id="GO:0005829">
    <property type="term" value="C:cytosol"/>
    <property type="evidence" value="ECO:0007669"/>
    <property type="project" value="TreeGrafter"/>
</dbReference>
<name>A0A2V2MTZ7_9EURY</name>
<accession>A0A2V2MTZ7</accession>
<dbReference type="GO" id="GO:0000156">
    <property type="term" value="F:phosphorelay response regulator activity"/>
    <property type="evidence" value="ECO:0007669"/>
    <property type="project" value="TreeGrafter"/>
</dbReference>
<dbReference type="GO" id="GO:0000976">
    <property type="term" value="F:transcription cis-regulatory region binding"/>
    <property type="evidence" value="ECO:0007669"/>
    <property type="project" value="TreeGrafter"/>
</dbReference>
<dbReference type="Proteomes" id="UP000245657">
    <property type="component" value="Unassembled WGS sequence"/>
</dbReference>
<dbReference type="InterPro" id="IPR001789">
    <property type="entry name" value="Sig_transdc_resp-reg_receiver"/>
</dbReference>
<dbReference type="PROSITE" id="PS50110">
    <property type="entry name" value="RESPONSE_REGULATORY"/>
    <property type="match status" value="1"/>
</dbReference>
<protein>
    <recommendedName>
        <fullName evidence="3">Response regulatory domain-containing protein</fullName>
    </recommendedName>
</protein>
<evidence type="ECO:0000313" key="5">
    <source>
        <dbReference type="Proteomes" id="UP000245657"/>
    </source>
</evidence>
<evidence type="ECO:0000259" key="3">
    <source>
        <dbReference type="PROSITE" id="PS50110"/>
    </source>
</evidence>
<keyword evidence="5" id="KW-1185">Reference proteome</keyword>
<reference evidence="4 5" key="1">
    <citation type="submission" date="2018-05" db="EMBL/GenBank/DDBJ databases">
        <title>Draft genome of Methanospirillum lacunae Ki8-1.</title>
        <authorList>
            <person name="Dueholm M.S."/>
            <person name="Nielsen P.H."/>
            <person name="Bakmann L.F."/>
            <person name="Otzen D.E."/>
        </authorList>
    </citation>
    <scope>NUCLEOTIDE SEQUENCE [LARGE SCALE GENOMIC DNA]</scope>
    <source>
        <strain evidence="4 5">Ki8-1</strain>
    </source>
</reference>
<dbReference type="InterPro" id="IPR011006">
    <property type="entry name" value="CheY-like_superfamily"/>
</dbReference>
<dbReference type="Pfam" id="PF00072">
    <property type="entry name" value="Response_reg"/>
    <property type="match status" value="1"/>
</dbReference>
<evidence type="ECO:0000313" key="4">
    <source>
        <dbReference type="EMBL" id="PWR69800.1"/>
    </source>
</evidence>
<dbReference type="InterPro" id="IPR039420">
    <property type="entry name" value="WalR-like"/>
</dbReference>
<keyword evidence="1" id="KW-0238">DNA-binding</keyword>
<evidence type="ECO:0000256" key="2">
    <source>
        <dbReference type="PROSITE-ProRule" id="PRU00169"/>
    </source>
</evidence>
<gene>
    <name evidence="4" type="ORF">DK846_16625</name>
</gene>
<dbReference type="EMBL" id="QGMY01000018">
    <property type="protein sequence ID" value="PWR69800.1"/>
    <property type="molecule type" value="Genomic_DNA"/>
</dbReference>
<dbReference type="Gene3D" id="3.40.50.2300">
    <property type="match status" value="1"/>
</dbReference>
<evidence type="ECO:0000256" key="1">
    <source>
        <dbReference type="ARBA" id="ARBA00023125"/>
    </source>
</evidence>
<dbReference type="PANTHER" id="PTHR48111">
    <property type="entry name" value="REGULATOR OF RPOS"/>
    <property type="match status" value="1"/>
</dbReference>
<comment type="caution">
    <text evidence="4">The sequence shown here is derived from an EMBL/GenBank/DDBJ whole genome shotgun (WGS) entry which is preliminary data.</text>
</comment>
<dbReference type="GO" id="GO:0032993">
    <property type="term" value="C:protein-DNA complex"/>
    <property type="evidence" value="ECO:0007669"/>
    <property type="project" value="TreeGrafter"/>
</dbReference>
<sequence>MEYSFPKGTNLKIRENNGRIVHCMEYSSTEVKEMSREKILIVENNDYVAYSLKKILTSSGYTVAGIASTGMNAISMTEKKHPDLILMDIWLKGYMDGITATRKILSRVYLPIILMTPYSDEALVKKANYVPCGYLTKPVDEKSLLAIIRRTLIYHAWGKISVENLNQCFNGYMEVVCSKAQEYDSSIPISDTNTSLLPKAYWMVN</sequence>
<dbReference type="PANTHER" id="PTHR48111:SF38">
    <property type="entry name" value="TWO-COMPONENT RESPONSE REGULATOR"/>
    <property type="match status" value="1"/>
</dbReference>
<dbReference type="SUPFAM" id="SSF52172">
    <property type="entry name" value="CheY-like"/>
    <property type="match status" value="1"/>
</dbReference>
<feature type="domain" description="Response regulatory" evidence="3">
    <location>
        <begin position="38"/>
        <end position="152"/>
    </location>
</feature>
<dbReference type="RefSeq" id="WP_109970124.1">
    <property type="nucleotide sequence ID" value="NZ_CP176093.1"/>
</dbReference>
<feature type="modified residue" description="4-aspartylphosphate" evidence="2">
    <location>
        <position position="88"/>
    </location>
</feature>
<organism evidence="4 5">
    <name type="scientific">Methanospirillum lacunae</name>
    <dbReference type="NCBI Taxonomy" id="668570"/>
    <lineage>
        <taxon>Archaea</taxon>
        <taxon>Methanobacteriati</taxon>
        <taxon>Methanobacteriota</taxon>
        <taxon>Stenosarchaea group</taxon>
        <taxon>Methanomicrobia</taxon>
        <taxon>Methanomicrobiales</taxon>
        <taxon>Methanospirillaceae</taxon>
        <taxon>Methanospirillum</taxon>
    </lineage>
</organism>
<dbReference type="GeneID" id="97550063"/>
<proteinExistence type="predicted"/>
<dbReference type="AlphaFoldDB" id="A0A2V2MTZ7"/>
<dbReference type="SMART" id="SM00448">
    <property type="entry name" value="REC"/>
    <property type="match status" value="1"/>
</dbReference>